<dbReference type="AlphaFoldDB" id="A0A1G2T3S5"/>
<dbReference type="GO" id="GO:1990904">
    <property type="term" value="C:ribonucleoprotein complex"/>
    <property type="evidence" value="ECO:0007669"/>
    <property type="project" value="UniProtKB-KW"/>
</dbReference>
<reference evidence="6 7" key="1">
    <citation type="journal article" date="2016" name="Nat. Commun.">
        <title>Thousands of microbial genomes shed light on interconnected biogeochemical processes in an aquifer system.</title>
        <authorList>
            <person name="Anantharaman K."/>
            <person name="Brown C.T."/>
            <person name="Hug L.A."/>
            <person name="Sharon I."/>
            <person name="Castelle C.J."/>
            <person name="Probst A.J."/>
            <person name="Thomas B.C."/>
            <person name="Singh A."/>
            <person name="Wilkins M.J."/>
            <person name="Karaoz U."/>
            <person name="Brodie E.L."/>
            <person name="Williams K.H."/>
            <person name="Hubbard S.S."/>
            <person name="Banfield J.F."/>
        </authorList>
    </citation>
    <scope>NUCLEOTIDE SEQUENCE [LARGE SCALE GENOMIC DNA]</scope>
</reference>
<evidence type="ECO:0000256" key="5">
    <source>
        <dbReference type="HAMAP-Rule" id="MF_00294"/>
    </source>
</evidence>
<dbReference type="HAMAP" id="MF_00294">
    <property type="entry name" value="Ribosomal_bL33"/>
    <property type="match status" value="1"/>
</dbReference>
<dbReference type="InterPro" id="IPR001705">
    <property type="entry name" value="Ribosomal_bL33"/>
</dbReference>
<name>A0A1G2T3S5_9BACT</name>
<dbReference type="NCBIfam" id="NF001860">
    <property type="entry name" value="PRK00595.1"/>
    <property type="match status" value="1"/>
</dbReference>
<protein>
    <recommendedName>
        <fullName evidence="4 5">Large ribosomal subunit protein bL33</fullName>
    </recommendedName>
</protein>
<dbReference type="SUPFAM" id="SSF57829">
    <property type="entry name" value="Zn-binding ribosomal proteins"/>
    <property type="match status" value="1"/>
</dbReference>
<evidence type="ECO:0000256" key="4">
    <source>
        <dbReference type="ARBA" id="ARBA00035176"/>
    </source>
</evidence>
<evidence type="ECO:0000256" key="1">
    <source>
        <dbReference type="ARBA" id="ARBA00007596"/>
    </source>
</evidence>
<evidence type="ECO:0000256" key="3">
    <source>
        <dbReference type="ARBA" id="ARBA00023274"/>
    </source>
</evidence>
<dbReference type="Gene3D" id="2.20.28.120">
    <property type="entry name" value="Ribosomal protein L33"/>
    <property type="match status" value="1"/>
</dbReference>
<dbReference type="Pfam" id="PF00471">
    <property type="entry name" value="Ribosomal_L33"/>
    <property type="match status" value="1"/>
</dbReference>
<evidence type="ECO:0000256" key="2">
    <source>
        <dbReference type="ARBA" id="ARBA00022980"/>
    </source>
</evidence>
<organism evidence="6 7">
    <name type="scientific">Candidatus Zambryskibacteria bacterium RIFCSPHIGHO2_01_FULL_49_18</name>
    <dbReference type="NCBI Taxonomy" id="1802740"/>
    <lineage>
        <taxon>Bacteria</taxon>
        <taxon>Candidatus Zambryskiibacteriota</taxon>
    </lineage>
</organism>
<dbReference type="InterPro" id="IPR038584">
    <property type="entry name" value="Ribosomal_bL33_sf"/>
</dbReference>
<evidence type="ECO:0000313" key="6">
    <source>
        <dbReference type="EMBL" id="OHA91241.1"/>
    </source>
</evidence>
<dbReference type="GO" id="GO:0005737">
    <property type="term" value="C:cytoplasm"/>
    <property type="evidence" value="ECO:0007669"/>
    <property type="project" value="UniProtKB-ARBA"/>
</dbReference>
<gene>
    <name evidence="5" type="primary">rpmG</name>
    <name evidence="6" type="ORF">A2758_02110</name>
</gene>
<dbReference type="GO" id="GO:0005840">
    <property type="term" value="C:ribosome"/>
    <property type="evidence" value="ECO:0007669"/>
    <property type="project" value="UniProtKB-KW"/>
</dbReference>
<keyword evidence="3 5" id="KW-0687">Ribonucleoprotein</keyword>
<dbReference type="GO" id="GO:0006412">
    <property type="term" value="P:translation"/>
    <property type="evidence" value="ECO:0007669"/>
    <property type="project" value="UniProtKB-UniRule"/>
</dbReference>
<dbReference type="NCBIfam" id="TIGR01023">
    <property type="entry name" value="rpmG_bact"/>
    <property type="match status" value="1"/>
</dbReference>
<evidence type="ECO:0000313" key="7">
    <source>
        <dbReference type="Proteomes" id="UP000178612"/>
    </source>
</evidence>
<keyword evidence="2 5" id="KW-0689">Ribosomal protein</keyword>
<proteinExistence type="inferred from homology"/>
<dbReference type="GO" id="GO:0003735">
    <property type="term" value="F:structural constituent of ribosome"/>
    <property type="evidence" value="ECO:0007669"/>
    <property type="project" value="InterPro"/>
</dbReference>
<comment type="caution">
    <text evidence="6">The sequence shown here is derived from an EMBL/GenBank/DDBJ whole genome shotgun (WGS) entry which is preliminary data.</text>
</comment>
<sequence length="59" mass="6853">MAGRQQHLIKFVSVGDSKGVGKGHTYYSTKNRKSVERKLEFKKYNPIARKHTVYKEKKA</sequence>
<dbReference type="Proteomes" id="UP000178612">
    <property type="component" value="Unassembled WGS sequence"/>
</dbReference>
<accession>A0A1G2T3S5</accession>
<comment type="similarity">
    <text evidence="1 5">Belongs to the bacterial ribosomal protein bL33 family.</text>
</comment>
<dbReference type="EMBL" id="MHVJ01000013">
    <property type="protein sequence ID" value="OHA91241.1"/>
    <property type="molecule type" value="Genomic_DNA"/>
</dbReference>
<dbReference type="InterPro" id="IPR011332">
    <property type="entry name" value="Ribosomal_zn-bd"/>
</dbReference>